<dbReference type="Gene3D" id="3.30.70.1290">
    <property type="entry name" value="Transposase IS200-like"/>
    <property type="match status" value="1"/>
</dbReference>
<dbReference type="EMBL" id="ARXS01000016">
    <property type="protein sequence ID" value="MCU5783511.1"/>
    <property type="molecule type" value="Genomic_DNA"/>
</dbReference>
<name>A0ABT2R153_9GAMM</name>
<dbReference type="InterPro" id="IPR052715">
    <property type="entry name" value="RAYT_transposase"/>
</dbReference>
<proteinExistence type="predicted"/>
<organism evidence="2 3">
    <name type="scientific">Alloalcanivorax balearicus MACL04</name>
    <dbReference type="NCBI Taxonomy" id="1177182"/>
    <lineage>
        <taxon>Bacteria</taxon>
        <taxon>Pseudomonadati</taxon>
        <taxon>Pseudomonadota</taxon>
        <taxon>Gammaproteobacteria</taxon>
        <taxon>Oceanospirillales</taxon>
        <taxon>Alcanivoracaceae</taxon>
        <taxon>Alloalcanivorax</taxon>
    </lineage>
</organism>
<evidence type="ECO:0000313" key="2">
    <source>
        <dbReference type="EMBL" id="MCU5783511.1"/>
    </source>
</evidence>
<gene>
    <name evidence="2" type="ORF">MA04_02811</name>
</gene>
<dbReference type="InterPro" id="IPR036515">
    <property type="entry name" value="Transposase_17_sf"/>
</dbReference>
<evidence type="ECO:0000259" key="1">
    <source>
        <dbReference type="SMART" id="SM01321"/>
    </source>
</evidence>
<comment type="caution">
    <text evidence="2">The sequence shown here is derived from an EMBL/GenBank/DDBJ whole genome shotgun (WGS) entry which is preliminary data.</text>
</comment>
<accession>A0ABT2R153</accession>
<dbReference type="SUPFAM" id="SSF143422">
    <property type="entry name" value="Transposase IS200-like"/>
    <property type="match status" value="1"/>
</dbReference>
<dbReference type="SMART" id="SM01321">
    <property type="entry name" value="Y1_Tnp"/>
    <property type="match status" value="1"/>
</dbReference>
<dbReference type="NCBIfam" id="NF047646">
    <property type="entry name" value="REP_Tyr_transpos"/>
    <property type="match status" value="1"/>
</dbReference>
<keyword evidence="3" id="KW-1185">Reference proteome</keyword>
<evidence type="ECO:0000313" key="3">
    <source>
        <dbReference type="Proteomes" id="UP001064106"/>
    </source>
</evidence>
<dbReference type="Pfam" id="PF01797">
    <property type="entry name" value="Y1_Tnp"/>
    <property type="match status" value="1"/>
</dbReference>
<protein>
    <recommendedName>
        <fullName evidence="1">Transposase IS200-like domain-containing protein</fullName>
    </recommendedName>
</protein>
<dbReference type="RefSeq" id="WP_163121358.1">
    <property type="nucleotide sequence ID" value="NZ_ARXS01000016.1"/>
</dbReference>
<dbReference type="InterPro" id="IPR002686">
    <property type="entry name" value="Transposase_17"/>
</dbReference>
<sequence length="151" mass="17250">MPGKAQSHRLRAGRHSEAGRIYHVSITCHHRHANFAQLGQGRCAVRALRAVSDYADTLCFVVMPDHLHWLLQLRRDAGLSGTVQKAKSVATRYWRLEEGTKEPLWQRGFHDRALRKDDDVVAAARYIIANPLRAGLVRSVRDYSLWDAVWI</sequence>
<feature type="domain" description="Transposase IS200-like" evidence="1">
    <location>
        <begin position="17"/>
        <end position="130"/>
    </location>
</feature>
<dbReference type="PANTHER" id="PTHR36966">
    <property type="entry name" value="REP-ASSOCIATED TYROSINE TRANSPOSASE"/>
    <property type="match status" value="1"/>
</dbReference>
<reference evidence="2" key="1">
    <citation type="submission" date="2012-09" db="EMBL/GenBank/DDBJ databases">
        <title>Genome Sequence of alkane-degrading Bacterium Alcanivorax balearicus MACL04.</title>
        <authorList>
            <person name="Lai Q."/>
            <person name="Shao Z."/>
        </authorList>
    </citation>
    <scope>NUCLEOTIDE SEQUENCE</scope>
    <source>
        <strain evidence="2">MACL04</strain>
    </source>
</reference>
<dbReference type="PANTHER" id="PTHR36966:SF1">
    <property type="entry name" value="REP-ASSOCIATED TYROSINE TRANSPOSASE"/>
    <property type="match status" value="1"/>
</dbReference>
<dbReference type="Proteomes" id="UP001064106">
    <property type="component" value="Unassembled WGS sequence"/>
</dbReference>